<dbReference type="SUPFAM" id="SSF110296">
    <property type="entry name" value="Oligoxyloglucan reducing end-specific cellobiohydrolase"/>
    <property type="match status" value="1"/>
</dbReference>
<feature type="domain" description="Secretion system C-terminal sorting" evidence="2">
    <location>
        <begin position="377"/>
        <end position="449"/>
    </location>
</feature>
<dbReference type="Gene3D" id="2.130.10.10">
    <property type="entry name" value="YVTN repeat-like/Quinoprotein amine dehydrogenase"/>
    <property type="match status" value="1"/>
</dbReference>
<dbReference type="Gene3D" id="2.120.10.10">
    <property type="match status" value="1"/>
</dbReference>
<comment type="caution">
    <text evidence="3">The sequence shown here is derived from an EMBL/GenBank/DDBJ whole genome shotgun (WGS) entry which is preliminary data.</text>
</comment>
<dbReference type="Pfam" id="PF18962">
    <property type="entry name" value="Por_Secre_tail"/>
    <property type="match status" value="1"/>
</dbReference>
<dbReference type="AlphaFoldDB" id="A0A259U239"/>
<evidence type="ECO:0000259" key="2">
    <source>
        <dbReference type="Pfam" id="PF18962"/>
    </source>
</evidence>
<name>A0A259U239_9BACT</name>
<sequence>MRQMLRAVLTVALVMAASISVGAQPPVVWGPLPSTAQTVNENAMVTALALAEAPGGGTAVYVHAGRTYRLDDDERDWTLLCRGAGCYADALLARDSVIVGGASNRASRSADYGATWDFDGIAGLEAMIWGANPGTDGALLATRVFTLWRSDDRGRTFTELGAFGGDTVDIAEVPASGALPRGRILAAAYNGVTYSDDDGRSFRPSSLYEAGALIAYSVTFAPEPGHPFGGAAYAAVAENDPAQHRRASVVHRSDDGGATWAEVHRVREGDYGLEETDRVRVRGGADGSVWASVGYTLNRPTNRSTMLVSRDGGASFEEVSAGWGGHDVNHIRISEEGRVYAATDSAVWRTTAPVIVSNGAAPREAAPEASGAALEVSPNPASGAVRIALDLGAPEDETVTVYDARGRAVWASGAGPARGGHAWEVDTSGWATGVYVVRAETEDGAVSVRLTVAR</sequence>
<proteinExistence type="predicted"/>
<dbReference type="Proteomes" id="UP000216446">
    <property type="component" value="Unassembled WGS sequence"/>
</dbReference>
<evidence type="ECO:0000256" key="1">
    <source>
        <dbReference type="SAM" id="SignalP"/>
    </source>
</evidence>
<feature type="chain" id="PRO_5012017232" description="Secretion system C-terminal sorting domain-containing protein" evidence="1">
    <location>
        <begin position="24"/>
        <end position="454"/>
    </location>
</feature>
<dbReference type="InterPro" id="IPR015943">
    <property type="entry name" value="WD40/YVTN_repeat-like_dom_sf"/>
</dbReference>
<accession>A0A259U239</accession>
<dbReference type="CDD" id="cd15482">
    <property type="entry name" value="Sialidase_non-viral"/>
    <property type="match status" value="1"/>
</dbReference>
<dbReference type="EMBL" id="MQWB01000001">
    <property type="protein sequence ID" value="OZC04105.1"/>
    <property type="molecule type" value="Genomic_DNA"/>
</dbReference>
<dbReference type="NCBIfam" id="TIGR04183">
    <property type="entry name" value="Por_Secre_tail"/>
    <property type="match status" value="1"/>
</dbReference>
<protein>
    <recommendedName>
        <fullName evidence="2">Secretion system C-terminal sorting domain-containing protein</fullName>
    </recommendedName>
</protein>
<feature type="signal peptide" evidence="1">
    <location>
        <begin position="1"/>
        <end position="23"/>
    </location>
</feature>
<dbReference type="InParanoid" id="A0A259U239"/>
<organism evidence="3 4">
    <name type="scientific">Rubricoccus marinus</name>
    <dbReference type="NCBI Taxonomy" id="716817"/>
    <lineage>
        <taxon>Bacteria</taxon>
        <taxon>Pseudomonadati</taxon>
        <taxon>Rhodothermota</taxon>
        <taxon>Rhodothermia</taxon>
        <taxon>Rhodothermales</taxon>
        <taxon>Rubricoccaceae</taxon>
        <taxon>Rubricoccus</taxon>
    </lineage>
</organism>
<evidence type="ECO:0000313" key="3">
    <source>
        <dbReference type="EMBL" id="OZC04105.1"/>
    </source>
</evidence>
<gene>
    <name evidence="3" type="ORF">BSZ36_14615</name>
</gene>
<evidence type="ECO:0000313" key="4">
    <source>
        <dbReference type="Proteomes" id="UP000216446"/>
    </source>
</evidence>
<keyword evidence="1" id="KW-0732">Signal</keyword>
<keyword evidence="4" id="KW-1185">Reference proteome</keyword>
<dbReference type="InterPro" id="IPR026444">
    <property type="entry name" value="Secre_tail"/>
</dbReference>
<reference evidence="3 4" key="1">
    <citation type="submission" date="2016-11" db="EMBL/GenBank/DDBJ databases">
        <title>Study of marine rhodopsin-containing bacteria.</title>
        <authorList>
            <person name="Yoshizawa S."/>
            <person name="Kumagai Y."/>
            <person name="Kogure K."/>
        </authorList>
    </citation>
    <scope>NUCLEOTIDE SEQUENCE [LARGE SCALE GENOMIC DNA]</scope>
    <source>
        <strain evidence="3 4">SG-29</strain>
    </source>
</reference>